<dbReference type="InterPro" id="IPR004474">
    <property type="entry name" value="LytR_CpsA_psr"/>
</dbReference>
<evidence type="ECO:0000256" key="3">
    <source>
        <dbReference type="SAM" id="Phobius"/>
    </source>
</evidence>
<gene>
    <name evidence="6" type="ORF">HNR25_003114</name>
</gene>
<dbReference type="AlphaFoldDB" id="A0A841EE91"/>
<evidence type="ECO:0000259" key="5">
    <source>
        <dbReference type="Pfam" id="PF13399"/>
    </source>
</evidence>
<keyword evidence="3" id="KW-1133">Transmembrane helix</keyword>
<dbReference type="EMBL" id="JACHLY010000001">
    <property type="protein sequence ID" value="MBB5999363.1"/>
    <property type="molecule type" value="Genomic_DNA"/>
</dbReference>
<name>A0A841EE91_9ACTN</name>
<keyword evidence="7" id="KW-1185">Reference proteome</keyword>
<comment type="caution">
    <text evidence="6">The sequence shown here is derived from an EMBL/GenBank/DDBJ whole genome shotgun (WGS) entry which is preliminary data.</text>
</comment>
<dbReference type="Pfam" id="PF03816">
    <property type="entry name" value="LytR_cpsA_psr"/>
    <property type="match status" value="1"/>
</dbReference>
<feature type="compositionally biased region" description="Basic and acidic residues" evidence="2">
    <location>
        <begin position="1"/>
        <end position="17"/>
    </location>
</feature>
<dbReference type="Pfam" id="PF13399">
    <property type="entry name" value="LytR_C"/>
    <property type="match status" value="1"/>
</dbReference>
<feature type="domain" description="Cell envelope-related transcriptional attenuator" evidence="4">
    <location>
        <begin position="132"/>
        <end position="275"/>
    </location>
</feature>
<protein>
    <submittedName>
        <fullName evidence="6">LCP family protein required for cell wall assembly</fullName>
    </submittedName>
</protein>
<accession>A0A841EE91</accession>
<evidence type="ECO:0000256" key="1">
    <source>
        <dbReference type="ARBA" id="ARBA00006068"/>
    </source>
</evidence>
<dbReference type="NCBIfam" id="TIGR00350">
    <property type="entry name" value="lytR_cpsA_psr"/>
    <property type="match status" value="1"/>
</dbReference>
<dbReference type="PANTHER" id="PTHR33392:SF6">
    <property type="entry name" value="POLYISOPRENYL-TEICHOIC ACID--PEPTIDOGLYCAN TEICHOIC ACID TRANSFERASE TAGU"/>
    <property type="match status" value="1"/>
</dbReference>
<proteinExistence type="inferred from homology"/>
<keyword evidence="3" id="KW-0812">Transmembrane</keyword>
<dbReference type="InterPro" id="IPR027381">
    <property type="entry name" value="LytR/CpsA/Psr_C"/>
</dbReference>
<dbReference type="Gene3D" id="3.40.630.190">
    <property type="entry name" value="LCP protein"/>
    <property type="match status" value="1"/>
</dbReference>
<keyword evidence="3" id="KW-0472">Membrane</keyword>
<organism evidence="6 7">
    <name type="scientific">Streptomonospora salina</name>
    <dbReference type="NCBI Taxonomy" id="104205"/>
    <lineage>
        <taxon>Bacteria</taxon>
        <taxon>Bacillati</taxon>
        <taxon>Actinomycetota</taxon>
        <taxon>Actinomycetes</taxon>
        <taxon>Streptosporangiales</taxon>
        <taxon>Nocardiopsidaceae</taxon>
        <taxon>Streptomonospora</taxon>
    </lineage>
</organism>
<dbReference type="Proteomes" id="UP000578077">
    <property type="component" value="Unassembled WGS sequence"/>
</dbReference>
<feature type="region of interest" description="Disordered" evidence="2">
    <location>
        <begin position="477"/>
        <end position="515"/>
    </location>
</feature>
<evidence type="ECO:0000259" key="4">
    <source>
        <dbReference type="Pfam" id="PF03816"/>
    </source>
</evidence>
<feature type="compositionally biased region" description="Low complexity" evidence="2">
    <location>
        <begin position="371"/>
        <end position="380"/>
    </location>
</feature>
<evidence type="ECO:0000256" key="2">
    <source>
        <dbReference type="SAM" id="MobiDB-lite"/>
    </source>
</evidence>
<evidence type="ECO:0000313" key="7">
    <source>
        <dbReference type="Proteomes" id="UP000578077"/>
    </source>
</evidence>
<reference evidence="6 7" key="1">
    <citation type="submission" date="2020-08" db="EMBL/GenBank/DDBJ databases">
        <title>Sequencing the genomes of 1000 actinobacteria strains.</title>
        <authorList>
            <person name="Klenk H.-P."/>
        </authorList>
    </citation>
    <scope>NUCLEOTIDE SEQUENCE [LARGE SCALE GENOMIC DNA]</scope>
    <source>
        <strain evidence="6 7">DSM 44593</strain>
    </source>
</reference>
<feature type="transmembrane region" description="Helical" evidence="3">
    <location>
        <begin position="49"/>
        <end position="71"/>
    </location>
</feature>
<feature type="region of interest" description="Disordered" evidence="2">
    <location>
        <begin position="1"/>
        <end position="46"/>
    </location>
</feature>
<dbReference type="Gene3D" id="3.30.70.2390">
    <property type="match status" value="1"/>
</dbReference>
<comment type="similarity">
    <text evidence="1">Belongs to the LytR/CpsA/Psr (LCP) family.</text>
</comment>
<feature type="region of interest" description="Disordered" evidence="2">
    <location>
        <begin position="359"/>
        <end position="386"/>
    </location>
</feature>
<dbReference type="InterPro" id="IPR050922">
    <property type="entry name" value="LytR/CpsA/Psr_CW_biosynth"/>
</dbReference>
<feature type="compositionally biased region" description="Low complexity" evidence="2">
    <location>
        <begin position="484"/>
        <end position="496"/>
    </location>
</feature>
<feature type="domain" description="LytR/CpsA/Psr regulator C-terminal" evidence="5">
    <location>
        <begin position="387"/>
        <end position="473"/>
    </location>
</feature>
<sequence length="515" mass="54495">MSDRPGEDRRSGERAGRDGGFARMRSAPTPPDPRRGFTPPSGPVRRKRAALLTAGALSVLVLLASGTAWSLTGWVSGQLDRFDVFGGLADGDRPEEGAQGALNFLVIGSDTREGMERDRQNELGVGRAEGKRSDTMMLVHLDDDRDHVTVVGIPRDSWVDIPGRGENKINAAYSLGGPSLAVRTVESATRVRIDHYIEVDFTGFVDMVDGLGGIEVCLPAPIEDEKAHLDMAAGTHRVDGTEALAFARTRATAGGDLDRIDRQQQVLSAMLETAASTDTLSNPQRFGDFVDRALNSVTVDESLDTGAINALTGQLRGIGLGDVTFTTVPVERTDFWTPHGDVAVTWDRRQASDMFARINADKPLGGGDGGDASASAGRSGTSPDPGDIHLQVFNGTGITGLGAEADRAFGDAGFRVPSAARNWSSTEVPETVLRYGPGNKEEAAVVAEAVPGSSLEKDEELGERIQVVIGFNYREVQPPEPEQAETQQAASTSSQRSGGGTGSGPATAREKVCEG</sequence>
<evidence type="ECO:0000313" key="6">
    <source>
        <dbReference type="EMBL" id="MBB5999363.1"/>
    </source>
</evidence>
<dbReference type="PANTHER" id="PTHR33392">
    <property type="entry name" value="POLYISOPRENYL-TEICHOIC ACID--PEPTIDOGLYCAN TEICHOIC ACID TRANSFERASE TAGU"/>
    <property type="match status" value="1"/>
</dbReference>